<gene>
    <name evidence="12" type="ORF">L195_g057958</name>
</gene>
<accession>A0A2K3KXJ8</accession>
<dbReference type="InterPro" id="IPR013210">
    <property type="entry name" value="LRR_N_plant-typ"/>
</dbReference>
<reference evidence="12 13" key="2">
    <citation type="journal article" date="2017" name="Front. Plant Sci.">
        <title>Gene Classification and Mining of Molecular Markers Useful in Red Clover (Trifolium pratense) Breeding.</title>
        <authorList>
            <person name="Istvanek J."/>
            <person name="Dluhosova J."/>
            <person name="Dluhos P."/>
            <person name="Patkova L."/>
            <person name="Nedelnik J."/>
            <person name="Repkova J."/>
        </authorList>
    </citation>
    <scope>NUCLEOTIDE SEQUENCE [LARGE SCALE GENOMIC DNA]</scope>
    <source>
        <strain evidence="13">cv. Tatra</strain>
        <tissue evidence="12">Young leaves</tissue>
    </source>
</reference>
<dbReference type="Gene3D" id="3.80.10.10">
    <property type="entry name" value="Ribonuclease Inhibitor"/>
    <property type="match status" value="1"/>
</dbReference>
<evidence type="ECO:0000256" key="6">
    <source>
        <dbReference type="ARBA" id="ARBA00022989"/>
    </source>
</evidence>
<dbReference type="AlphaFoldDB" id="A0A2K3KXJ8"/>
<evidence type="ECO:0000256" key="3">
    <source>
        <dbReference type="ARBA" id="ARBA00022692"/>
    </source>
</evidence>
<dbReference type="STRING" id="57577.A0A2K3KXJ8"/>
<keyword evidence="7" id="KW-0472">Membrane</keyword>
<keyword evidence="4 10" id="KW-0732">Signal</keyword>
<proteinExistence type="predicted"/>
<feature type="non-terminal residue" evidence="12">
    <location>
        <position position="118"/>
    </location>
</feature>
<keyword evidence="2" id="KW-0433">Leucine-rich repeat</keyword>
<evidence type="ECO:0000256" key="5">
    <source>
        <dbReference type="ARBA" id="ARBA00022737"/>
    </source>
</evidence>
<dbReference type="InterPro" id="IPR032675">
    <property type="entry name" value="LRR_dom_sf"/>
</dbReference>
<dbReference type="Pfam" id="PF08263">
    <property type="entry name" value="LRRNT_2"/>
    <property type="match status" value="1"/>
</dbReference>
<dbReference type="InterPro" id="IPR046956">
    <property type="entry name" value="RLP23-like"/>
</dbReference>
<dbReference type="PANTHER" id="PTHR48063">
    <property type="entry name" value="LRR RECEPTOR-LIKE KINASE"/>
    <property type="match status" value="1"/>
</dbReference>
<evidence type="ECO:0000256" key="10">
    <source>
        <dbReference type="SAM" id="SignalP"/>
    </source>
</evidence>
<keyword evidence="5" id="KW-0677">Repeat</keyword>
<keyword evidence="6" id="KW-1133">Transmembrane helix</keyword>
<dbReference type="GO" id="GO:0016020">
    <property type="term" value="C:membrane"/>
    <property type="evidence" value="ECO:0007669"/>
    <property type="project" value="UniProtKB-SubCell"/>
</dbReference>
<evidence type="ECO:0000256" key="2">
    <source>
        <dbReference type="ARBA" id="ARBA00022614"/>
    </source>
</evidence>
<keyword evidence="9" id="KW-0325">Glycoprotein</keyword>
<evidence type="ECO:0000313" key="12">
    <source>
        <dbReference type="EMBL" id="PNX71002.1"/>
    </source>
</evidence>
<sequence length="118" mass="12828">MMSSVMSKKLVGVIFVVLHLNLLLSNYGGAVAAKHVASVSGGCIENERRALLELKASMVLYDTHLLSTWDSKSDACCAWEGIGCSNQTDHVEILDLNCLQFGHFPGKINASLIELQHI</sequence>
<evidence type="ECO:0000259" key="11">
    <source>
        <dbReference type="Pfam" id="PF08263"/>
    </source>
</evidence>
<evidence type="ECO:0000313" key="13">
    <source>
        <dbReference type="Proteomes" id="UP000236291"/>
    </source>
</evidence>
<name>A0A2K3KXJ8_TRIPR</name>
<evidence type="ECO:0000256" key="1">
    <source>
        <dbReference type="ARBA" id="ARBA00004479"/>
    </source>
</evidence>
<feature type="chain" id="PRO_5014355605" evidence="10">
    <location>
        <begin position="33"/>
        <end position="118"/>
    </location>
</feature>
<organism evidence="12 13">
    <name type="scientific">Trifolium pratense</name>
    <name type="common">Red clover</name>
    <dbReference type="NCBI Taxonomy" id="57577"/>
    <lineage>
        <taxon>Eukaryota</taxon>
        <taxon>Viridiplantae</taxon>
        <taxon>Streptophyta</taxon>
        <taxon>Embryophyta</taxon>
        <taxon>Tracheophyta</taxon>
        <taxon>Spermatophyta</taxon>
        <taxon>Magnoliopsida</taxon>
        <taxon>eudicotyledons</taxon>
        <taxon>Gunneridae</taxon>
        <taxon>Pentapetalae</taxon>
        <taxon>rosids</taxon>
        <taxon>fabids</taxon>
        <taxon>Fabales</taxon>
        <taxon>Fabaceae</taxon>
        <taxon>Papilionoideae</taxon>
        <taxon>50 kb inversion clade</taxon>
        <taxon>NPAAA clade</taxon>
        <taxon>Hologalegina</taxon>
        <taxon>IRL clade</taxon>
        <taxon>Trifolieae</taxon>
        <taxon>Trifolium</taxon>
    </lineage>
</organism>
<keyword evidence="3" id="KW-0812">Transmembrane</keyword>
<evidence type="ECO:0000256" key="9">
    <source>
        <dbReference type="ARBA" id="ARBA00023180"/>
    </source>
</evidence>
<keyword evidence="8 12" id="KW-0675">Receptor</keyword>
<keyword evidence="12" id="KW-0418">Kinase</keyword>
<comment type="subcellular location">
    <subcellularLocation>
        <location evidence="1">Membrane</location>
        <topology evidence="1">Single-pass type I membrane protein</topology>
    </subcellularLocation>
</comment>
<dbReference type="Proteomes" id="UP000236291">
    <property type="component" value="Unassembled WGS sequence"/>
</dbReference>
<comment type="caution">
    <text evidence="12">The sequence shown here is derived from an EMBL/GenBank/DDBJ whole genome shotgun (WGS) entry which is preliminary data.</text>
</comment>
<reference evidence="12 13" key="1">
    <citation type="journal article" date="2014" name="Am. J. Bot.">
        <title>Genome assembly and annotation for red clover (Trifolium pratense; Fabaceae).</title>
        <authorList>
            <person name="Istvanek J."/>
            <person name="Jaros M."/>
            <person name="Krenek A."/>
            <person name="Repkova J."/>
        </authorList>
    </citation>
    <scope>NUCLEOTIDE SEQUENCE [LARGE SCALE GENOMIC DNA]</scope>
    <source>
        <strain evidence="13">cv. Tatra</strain>
        <tissue evidence="12">Young leaves</tissue>
    </source>
</reference>
<keyword evidence="12" id="KW-0808">Transferase</keyword>
<dbReference type="GO" id="GO:0016301">
    <property type="term" value="F:kinase activity"/>
    <property type="evidence" value="ECO:0007669"/>
    <property type="project" value="UniProtKB-KW"/>
</dbReference>
<evidence type="ECO:0000256" key="7">
    <source>
        <dbReference type="ARBA" id="ARBA00023136"/>
    </source>
</evidence>
<dbReference type="PANTHER" id="PTHR48063:SF101">
    <property type="entry name" value="LRR RECEPTOR-LIKE SERINE_THREONINE-PROTEIN KINASE FLS2"/>
    <property type="match status" value="1"/>
</dbReference>
<feature type="signal peptide" evidence="10">
    <location>
        <begin position="1"/>
        <end position="32"/>
    </location>
</feature>
<evidence type="ECO:0000256" key="8">
    <source>
        <dbReference type="ARBA" id="ARBA00023170"/>
    </source>
</evidence>
<evidence type="ECO:0000256" key="4">
    <source>
        <dbReference type="ARBA" id="ARBA00022729"/>
    </source>
</evidence>
<dbReference type="EMBL" id="ASHM01117696">
    <property type="protein sequence ID" value="PNX71002.1"/>
    <property type="molecule type" value="Genomic_DNA"/>
</dbReference>
<protein>
    <submittedName>
        <fullName evidence="12">Receptor-like protein kinase</fullName>
    </submittedName>
</protein>
<feature type="domain" description="Leucine-rich repeat-containing N-terminal plant-type" evidence="11">
    <location>
        <begin position="45"/>
        <end position="85"/>
    </location>
</feature>